<gene>
    <name evidence="3" type="ORF">FGO68_gene8717</name>
</gene>
<dbReference type="Proteomes" id="UP000785679">
    <property type="component" value="Unassembled WGS sequence"/>
</dbReference>
<evidence type="ECO:0000256" key="1">
    <source>
        <dbReference type="SAM" id="Coils"/>
    </source>
</evidence>
<feature type="region of interest" description="Disordered" evidence="2">
    <location>
        <begin position="45"/>
        <end position="65"/>
    </location>
</feature>
<name>A0A8J8NRV4_HALGN</name>
<reference evidence="3" key="1">
    <citation type="submission" date="2019-06" db="EMBL/GenBank/DDBJ databases">
        <authorList>
            <person name="Zheng W."/>
        </authorList>
    </citation>
    <scope>NUCLEOTIDE SEQUENCE</scope>
    <source>
        <strain evidence="3">QDHG01</strain>
    </source>
</reference>
<feature type="coiled-coil region" evidence="1">
    <location>
        <begin position="88"/>
        <end position="115"/>
    </location>
</feature>
<protein>
    <submittedName>
        <fullName evidence="3">Uncharacterized protein</fullName>
    </submittedName>
</protein>
<keyword evidence="1" id="KW-0175">Coiled coil</keyword>
<evidence type="ECO:0000256" key="2">
    <source>
        <dbReference type="SAM" id="MobiDB-lite"/>
    </source>
</evidence>
<evidence type="ECO:0000313" key="3">
    <source>
        <dbReference type="EMBL" id="TNV79649.1"/>
    </source>
</evidence>
<dbReference type="EMBL" id="RRYP01008635">
    <property type="protein sequence ID" value="TNV79649.1"/>
    <property type="molecule type" value="Genomic_DNA"/>
</dbReference>
<sequence length="167" mass="19497">MIDVFTDFEMENQVWNKEKFIHKCNEAYNKMPQGDRSLLLKFFEKSDPQKRRNSSTGSQTAKKQIKPEINANSAQMCLSVRQYGVNTNELLYNQAQNIQRKKEQLREKYDQTSQCTFKPAINKDFKKVNGSQMPQSVMERSFRQTASEAQFKPVRAAVNVISPYKKQ</sequence>
<keyword evidence="4" id="KW-1185">Reference proteome</keyword>
<proteinExistence type="predicted"/>
<comment type="caution">
    <text evidence="3">The sequence shown here is derived from an EMBL/GenBank/DDBJ whole genome shotgun (WGS) entry which is preliminary data.</text>
</comment>
<dbReference type="AlphaFoldDB" id="A0A8J8NRV4"/>
<organism evidence="3 4">
    <name type="scientific">Halteria grandinella</name>
    <dbReference type="NCBI Taxonomy" id="5974"/>
    <lineage>
        <taxon>Eukaryota</taxon>
        <taxon>Sar</taxon>
        <taxon>Alveolata</taxon>
        <taxon>Ciliophora</taxon>
        <taxon>Intramacronucleata</taxon>
        <taxon>Spirotrichea</taxon>
        <taxon>Stichotrichia</taxon>
        <taxon>Sporadotrichida</taxon>
        <taxon>Halteriidae</taxon>
        <taxon>Halteria</taxon>
    </lineage>
</organism>
<evidence type="ECO:0000313" key="4">
    <source>
        <dbReference type="Proteomes" id="UP000785679"/>
    </source>
</evidence>
<accession>A0A8J8NRV4</accession>